<reference evidence="3" key="1">
    <citation type="submission" date="2018-02" db="EMBL/GenBank/DDBJ databases">
        <authorList>
            <person name="Cohen D.B."/>
            <person name="Kent A.D."/>
        </authorList>
    </citation>
    <scope>NUCLEOTIDE SEQUENCE</scope>
</reference>
<feature type="region of interest" description="Disordered" evidence="1">
    <location>
        <begin position="275"/>
        <end position="326"/>
    </location>
</feature>
<protein>
    <recommendedName>
        <fullName evidence="2">FCP1 homology domain-containing protein</fullName>
    </recommendedName>
</protein>
<proteinExistence type="predicted"/>
<organism evidence="3">
    <name type="scientific">Fagus sylvatica</name>
    <name type="common">Beechnut</name>
    <dbReference type="NCBI Taxonomy" id="28930"/>
    <lineage>
        <taxon>Eukaryota</taxon>
        <taxon>Viridiplantae</taxon>
        <taxon>Streptophyta</taxon>
        <taxon>Embryophyta</taxon>
        <taxon>Tracheophyta</taxon>
        <taxon>Spermatophyta</taxon>
        <taxon>Magnoliopsida</taxon>
        <taxon>eudicotyledons</taxon>
        <taxon>Gunneridae</taxon>
        <taxon>Pentapetalae</taxon>
        <taxon>rosids</taxon>
        <taxon>fabids</taxon>
        <taxon>Fagales</taxon>
        <taxon>Fagaceae</taxon>
        <taxon>Fagus</taxon>
    </lineage>
</organism>
<dbReference type="Pfam" id="PF00078">
    <property type="entry name" value="RVT_1"/>
    <property type="match status" value="1"/>
</dbReference>
<dbReference type="EMBL" id="OIVN01006484">
    <property type="protein sequence ID" value="SPD34007.1"/>
    <property type="molecule type" value="Genomic_DNA"/>
</dbReference>
<dbReference type="Pfam" id="PF03031">
    <property type="entry name" value="NIF"/>
    <property type="match status" value="1"/>
</dbReference>
<feature type="domain" description="FCP1 homology" evidence="2">
    <location>
        <begin position="124"/>
        <end position="268"/>
    </location>
</feature>
<dbReference type="InterPro" id="IPR004274">
    <property type="entry name" value="FCP1_dom"/>
</dbReference>
<dbReference type="InterPro" id="IPR000477">
    <property type="entry name" value="RT_dom"/>
</dbReference>
<evidence type="ECO:0000313" key="3">
    <source>
        <dbReference type="EMBL" id="SPD34007.1"/>
    </source>
</evidence>
<sequence length="827" mass="93540">MIKDFINPEEPNPVKANNRKRFLGVDSIICPPFDRIEELGMETTKNPVEVNMVIKKKKPNTLHNRGQAQKLAEDSCPTSNIMSTPSVSDEKISEQVCVAVADEEDKSSEISHISLVRSPVGHLRKKLLILDLNGLLADIVQFPPNNYKPDFLFAGRALFKRPFCRDFLEFCFERFEVGVWSSRARKNVASVTDYLMEDMKHKLLLCWVMLEGLKNIKLMVEEEVDITILAEHRGSALSDGSLSLFGRFLDTNPFNHKVVRDALRARSWGRLWGARAKTSKQNDDRSPSEEEVGRKSALMNPNSDKENTNNVVLGGHRPNPKEVGEKGAVDLAINRDMGDSESLTQRATTGHAGCMDEGRVLQEVAGKKDKGPTWKRIKNQDKTSEACSGLWLGGDDFCNGNGWATTGPTPMRVLSWNCQGLGNPYTVLSLHHLETLTTSWHMGRKGVHTVGRGGGFLVIKLPNTKAKEEQTRFDDEWATHPDSKKCLEGTKVKLKLIWRLWKTPLEAEVKSYVAREGDYNTKFFHNSATQRRKNNQIEGLFNSQDQWCMEVDQLKSIGEDYFQEQFTSSTPQRMEEAMLAVDKVSAFMPGRLITDNIIVAFEVLNSLKSRHSGQQMAVKLDMSKAYDCVKWCFLERIMQKMGFDENWIKLTLECVKTPSFLVLLNGEPHGFVTSYSGTRLGDPLSPYLFLLCAEGFTALLRQAERERRLSGISICESSNAKMLNETWRKLGKLRILVMGGKLQKSHISEEVFILLVMNLMEVLQVDELEKWAVTTWSLWNARNKFIHEGIQSQPESIVDREASLRSDFQKFSSKPKGARAHGSRNSV</sequence>
<dbReference type="AlphaFoldDB" id="A0A2N9J9I4"/>
<evidence type="ECO:0000256" key="1">
    <source>
        <dbReference type="SAM" id="MobiDB-lite"/>
    </source>
</evidence>
<dbReference type="InterPro" id="IPR023214">
    <property type="entry name" value="HAD_sf"/>
</dbReference>
<dbReference type="SUPFAM" id="SSF56784">
    <property type="entry name" value="HAD-like"/>
    <property type="match status" value="1"/>
</dbReference>
<dbReference type="InterPro" id="IPR036412">
    <property type="entry name" value="HAD-like_sf"/>
</dbReference>
<dbReference type="Gene3D" id="3.40.50.1000">
    <property type="entry name" value="HAD superfamily/HAD-like"/>
    <property type="match status" value="1"/>
</dbReference>
<dbReference type="SMART" id="SM00577">
    <property type="entry name" value="CPDc"/>
    <property type="match status" value="1"/>
</dbReference>
<feature type="region of interest" description="Disordered" evidence="1">
    <location>
        <begin position="808"/>
        <end position="827"/>
    </location>
</feature>
<dbReference type="PANTHER" id="PTHR46890">
    <property type="entry name" value="NON-LTR RETROLELEMENT REVERSE TRANSCRIPTASE-LIKE PROTEIN-RELATED"/>
    <property type="match status" value="1"/>
</dbReference>
<feature type="compositionally biased region" description="Basic and acidic residues" evidence="1">
    <location>
        <begin position="280"/>
        <end position="294"/>
    </location>
</feature>
<dbReference type="InterPro" id="IPR052343">
    <property type="entry name" value="Retrotransposon-Effector_Assoc"/>
</dbReference>
<evidence type="ECO:0000259" key="2">
    <source>
        <dbReference type="SMART" id="SM00577"/>
    </source>
</evidence>
<feature type="compositionally biased region" description="Basic residues" evidence="1">
    <location>
        <begin position="816"/>
        <end position="827"/>
    </location>
</feature>
<gene>
    <name evidence="3" type="ORF">FSB_LOCUS61889</name>
</gene>
<name>A0A2N9J9I4_FAGSY</name>
<accession>A0A2N9J9I4</accession>
<dbReference type="PANTHER" id="PTHR46890:SF48">
    <property type="entry name" value="RNA-DIRECTED DNA POLYMERASE"/>
    <property type="match status" value="1"/>
</dbReference>